<name>A0A822Y4S5_NELNU</name>
<evidence type="ECO:0000256" key="1">
    <source>
        <dbReference type="SAM" id="MobiDB-lite"/>
    </source>
</evidence>
<feature type="region of interest" description="Disordered" evidence="1">
    <location>
        <begin position="103"/>
        <end position="127"/>
    </location>
</feature>
<evidence type="ECO:0000313" key="3">
    <source>
        <dbReference type="Proteomes" id="UP000607653"/>
    </source>
</evidence>
<proteinExistence type="predicted"/>
<accession>A0A822Y4S5</accession>
<dbReference type="EMBL" id="DUZY01000002">
    <property type="protein sequence ID" value="DAD26035.1"/>
    <property type="molecule type" value="Genomic_DNA"/>
</dbReference>
<feature type="region of interest" description="Disordered" evidence="1">
    <location>
        <begin position="194"/>
        <end position="306"/>
    </location>
</feature>
<dbReference type="AlphaFoldDB" id="A0A822Y4S5"/>
<gene>
    <name evidence="2" type="ORF">HUJ06_027503</name>
</gene>
<reference evidence="2 3" key="1">
    <citation type="journal article" date="2020" name="Mol. Biol. Evol.">
        <title>Distinct Expression and Methylation Patterns for Genes with Different Fates following a Single Whole-Genome Duplication in Flowering Plants.</title>
        <authorList>
            <person name="Shi T."/>
            <person name="Rahmani R.S."/>
            <person name="Gugger P.F."/>
            <person name="Wang M."/>
            <person name="Li H."/>
            <person name="Zhang Y."/>
            <person name="Li Z."/>
            <person name="Wang Q."/>
            <person name="Van de Peer Y."/>
            <person name="Marchal K."/>
            <person name="Chen J."/>
        </authorList>
    </citation>
    <scope>NUCLEOTIDE SEQUENCE [LARGE SCALE GENOMIC DNA]</scope>
    <source>
        <tissue evidence="2">Leaf</tissue>
    </source>
</reference>
<feature type="compositionally biased region" description="Polar residues" evidence="1">
    <location>
        <begin position="243"/>
        <end position="265"/>
    </location>
</feature>
<feature type="compositionally biased region" description="Basic and acidic residues" evidence="1">
    <location>
        <begin position="270"/>
        <end position="279"/>
    </location>
</feature>
<comment type="caution">
    <text evidence="2">The sequence shown here is derived from an EMBL/GenBank/DDBJ whole genome shotgun (WGS) entry which is preliminary data.</text>
</comment>
<organism evidence="2 3">
    <name type="scientific">Nelumbo nucifera</name>
    <name type="common">Sacred lotus</name>
    <dbReference type="NCBI Taxonomy" id="4432"/>
    <lineage>
        <taxon>Eukaryota</taxon>
        <taxon>Viridiplantae</taxon>
        <taxon>Streptophyta</taxon>
        <taxon>Embryophyta</taxon>
        <taxon>Tracheophyta</taxon>
        <taxon>Spermatophyta</taxon>
        <taxon>Magnoliopsida</taxon>
        <taxon>Proteales</taxon>
        <taxon>Nelumbonaceae</taxon>
        <taxon>Nelumbo</taxon>
    </lineage>
</organism>
<sequence length="306" mass="33859">MGQTRKALIVWKFISLERWVPMVNVVPDQLNFSGWLKIHGMPLCGGLVEIDSKTQSLLDLNSAQIKVRSRGVHSIPQTIPLLDRNVWFYLSVEGEKMTESPVTLSESTHHSLPKEGPKAPIQARPSSGKFRDAEAFFRTESNPLEKVISATKKSHSLPLKNRRRKSKVGLATCSNTVQISNSWHLVDSRLVEDQNKTQKTMGPSPLLGQASSKGLPPGPQKGLSAQSTLETPKFLSETAPETPLSSSRHPQNSLHCRQFKLHSTPSIDTNDSKDTKDSSPYDSEAESDPRKTAFSRAKNPFDGKEA</sequence>
<protein>
    <submittedName>
        <fullName evidence="2">Uncharacterized protein</fullName>
    </submittedName>
</protein>
<keyword evidence="3" id="KW-1185">Reference proteome</keyword>
<feature type="compositionally biased region" description="Basic and acidic residues" evidence="1">
    <location>
        <begin position="107"/>
        <end position="117"/>
    </location>
</feature>
<dbReference type="Proteomes" id="UP000607653">
    <property type="component" value="Unassembled WGS sequence"/>
</dbReference>
<evidence type="ECO:0000313" key="2">
    <source>
        <dbReference type="EMBL" id="DAD26035.1"/>
    </source>
</evidence>